<dbReference type="EMBL" id="QXFM01000008">
    <property type="protein sequence ID" value="RIV92728.1"/>
    <property type="molecule type" value="Genomic_DNA"/>
</dbReference>
<gene>
    <name evidence="3" type="ORF">D2V17_01515</name>
</gene>
<evidence type="ECO:0000256" key="2">
    <source>
        <dbReference type="ARBA" id="ARBA00022967"/>
    </source>
</evidence>
<evidence type="ECO:0000313" key="3">
    <source>
        <dbReference type="EMBL" id="RIV92728.1"/>
    </source>
</evidence>
<keyword evidence="3" id="KW-0547">Nucleotide-binding</keyword>
<keyword evidence="1" id="KW-0813">Transport</keyword>
<keyword evidence="4" id="KW-1185">Reference proteome</keyword>
<evidence type="ECO:0000256" key="1">
    <source>
        <dbReference type="ARBA" id="ARBA00022448"/>
    </source>
</evidence>
<reference evidence="3 4" key="1">
    <citation type="submission" date="2018-08" db="EMBL/GenBank/DDBJ databases">
        <title>Erythrobacter zhengii sp.nov., a bacterium isolated from deep-sea sediment.</title>
        <authorList>
            <person name="Fang C."/>
            <person name="Wu Y.-H."/>
            <person name="Sun C."/>
            <person name="Wang H."/>
            <person name="Cheng H."/>
            <person name="Meng F.-X."/>
            <person name="Wang C.-S."/>
            <person name="Xu X.-W."/>
        </authorList>
    </citation>
    <scope>NUCLEOTIDE SEQUENCE [LARGE SCALE GENOMIC DNA]</scope>
    <source>
        <strain evidence="3 4">CCTCC AB 2015396</strain>
    </source>
</reference>
<dbReference type="GO" id="GO:0005524">
    <property type="term" value="F:ATP binding"/>
    <property type="evidence" value="ECO:0007669"/>
    <property type="project" value="UniProtKB-KW"/>
</dbReference>
<dbReference type="Gene3D" id="3.40.50.300">
    <property type="entry name" value="P-loop containing nucleotide triphosphate hydrolases"/>
    <property type="match status" value="1"/>
</dbReference>
<protein>
    <submittedName>
        <fullName evidence="3">ABC transporter ATP-binding protein</fullName>
    </submittedName>
</protein>
<comment type="caution">
    <text evidence="3">The sequence shown here is derived from an EMBL/GenBank/DDBJ whole genome shotgun (WGS) entry which is preliminary data.</text>
</comment>
<sequence>EPLAALDLAHQLRLLRVLHAAAADGCGVVLVLHDLALAMNHADRVIVLDNGRIAANGAPEEALSSALLARVWGVDARWIGEPGQRALTVLR</sequence>
<dbReference type="PANTHER" id="PTHR42794">
    <property type="entry name" value="HEMIN IMPORT ATP-BINDING PROTEIN HMUV"/>
    <property type="match status" value="1"/>
</dbReference>
<accession>A0A3A1PGL2</accession>
<organism evidence="3 4">
    <name type="scientific">Aurantiacibacter xanthus</name>
    <dbReference type="NCBI Taxonomy" id="1784712"/>
    <lineage>
        <taxon>Bacteria</taxon>
        <taxon>Pseudomonadati</taxon>
        <taxon>Pseudomonadota</taxon>
        <taxon>Alphaproteobacteria</taxon>
        <taxon>Sphingomonadales</taxon>
        <taxon>Erythrobacteraceae</taxon>
        <taxon>Aurantiacibacter</taxon>
    </lineage>
</organism>
<keyword evidence="3" id="KW-0067">ATP-binding</keyword>
<evidence type="ECO:0000313" key="4">
    <source>
        <dbReference type="Proteomes" id="UP000265366"/>
    </source>
</evidence>
<keyword evidence="2" id="KW-1278">Translocase</keyword>
<name>A0A3A1PGL2_9SPHN</name>
<dbReference type="InterPro" id="IPR027417">
    <property type="entry name" value="P-loop_NTPase"/>
</dbReference>
<feature type="non-terminal residue" evidence="3">
    <location>
        <position position="1"/>
    </location>
</feature>
<dbReference type="SUPFAM" id="SSF52540">
    <property type="entry name" value="P-loop containing nucleoside triphosphate hydrolases"/>
    <property type="match status" value="1"/>
</dbReference>
<proteinExistence type="predicted"/>
<dbReference type="PANTHER" id="PTHR42794:SF1">
    <property type="entry name" value="HEMIN IMPORT ATP-BINDING PROTEIN HMUV"/>
    <property type="match status" value="1"/>
</dbReference>
<dbReference type="AlphaFoldDB" id="A0A3A1PGL2"/>
<dbReference type="Proteomes" id="UP000265366">
    <property type="component" value="Unassembled WGS sequence"/>
</dbReference>